<feature type="domain" description="GHMP kinase N-terminal" evidence="11">
    <location>
        <begin position="99"/>
        <end position="178"/>
    </location>
</feature>
<evidence type="ECO:0000256" key="2">
    <source>
        <dbReference type="ARBA" id="ARBA00012052"/>
    </source>
</evidence>
<feature type="domain" description="GHMP kinase C-terminal" evidence="12">
    <location>
        <begin position="236"/>
        <end position="306"/>
    </location>
</feature>
<evidence type="ECO:0000256" key="9">
    <source>
        <dbReference type="HAMAP-Rule" id="MF_00061"/>
    </source>
</evidence>
<feature type="active site" evidence="9">
    <location>
        <position position="170"/>
    </location>
</feature>
<dbReference type="PANTHER" id="PTHR43527:SF2">
    <property type="entry name" value="4-DIPHOSPHOCYTIDYL-2-C-METHYL-D-ERYTHRITOL KINASE, CHLOROPLASTIC"/>
    <property type="match status" value="1"/>
</dbReference>
<keyword evidence="4 9" id="KW-0808">Transferase</keyword>
<protein>
    <recommendedName>
        <fullName evidence="3 9">4-diphosphocytidyl-2-C-methyl-D-erythritol kinase</fullName>
        <shortName evidence="9">CMK</shortName>
        <ecNumber evidence="2 9">2.7.1.148</ecNumber>
    </recommendedName>
    <alternativeName>
        <fullName evidence="8 9">4-(cytidine-5'-diphospho)-2-C-methyl-D-erythritol kinase</fullName>
    </alternativeName>
</protein>
<evidence type="ECO:0000256" key="5">
    <source>
        <dbReference type="ARBA" id="ARBA00022741"/>
    </source>
</evidence>
<feature type="region of interest" description="Disordered" evidence="10">
    <location>
        <begin position="43"/>
        <end position="64"/>
    </location>
</feature>
<dbReference type="PIRSF" id="PIRSF010376">
    <property type="entry name" value="IspE"/>
    <property type="match status" value="1"/>
</dbReference>
<dbReference type="STRING" id="1834516.BL253_01355"/>
<dbReference type="RefSeq" id="WP_076812670.1">
    <property type="nucleotide sequence ID" value="NZ_MOMC01000003.1"/>
</dbReference>
<reference evidence="14" key="1">
    <citation type="submission" date="2016-10" db="EMBL/GenBank/DDBJ databases">
        <title>Frankia sp. NRRL B-16386 Genome sequencing.</title>
        <authorList>
            <person name="Ghodhbane-Gtari F."/>
            <person name="Swanson E."/>
            <person name="Gueddou A."/>
            <person name="Hezbri K."/>
            <person name="Ktari K."/>
            <person name="Nouioui I."/>
            <person name="Morris K."/>
            <person name="Simpson S."/>
            <person name="Abebe-Akele F."/>
            <person name="Thomas K."/>
            <person name="Gtari M."/>
            <person name="Tisa L.S."/>
        </authorList>
    </citation>
    <scope>NUCLEOTIDE SEQUENCE [LARGE SCALE GENOMIC DNA]</scope>
    <source>
        <strain evidence="14">NRRL B-16386</strain>
    </source>
</reference>
<organism evidence="13 14">
    <name type="scientific">Pseudofrankia asymbiotica</name>
    <dbReference type="NCBI Taxonomy" id="1834516"/>
    <lineage>
        <taxon>Bacteria</taxon>
        <taxon>Bacillati</taxon>
        <taxon>Actinomycetota</taxon>
        <taxon>Actinomycetes</taxon>
        <taxon>Frankiales</taxon>
        <taxon>Frankiaceae</taxon>
        <taxon>Pseudofrankia</taxon>
    </lineage>
</organism>
<keyword evidence="7 9" id="KW-0067">ATP-binding</keyword>
<dbReference type="Gene3D" id="3.30.230.10">
    <property type="match status" value="1"/>
</dbReference>
<evidence type="ECO:0000256" key="8">
    <source>
        <dbReference type="ARBA" id="ARBA00032554"/>
    </source>
</evidence>
<dbReference type="Gene3D" id="3.30.70.890">
    <property type="entry name" value="GHMP kinase, C-terminal domain"/>
    <property type="match status" value="1"/>
</dbReference>
<sequence>MTVRAPAKVNLHLGVGPRRADGYHEVITALQAVSLYDELTVSTPPGAPGEARGPEEASAAAEGTPAVAATVEIAGEGTAAPGGAGAADDVSVVPTDADNLAVRAALLVAEAAGIRGARIHLALAKGIPVAAGMAGGSADAAAALVACDALWGAGLSAGTLARLAARLGSDVPFPLTGGTALGLGRGERLSPVASAGEYHWVFALADGGLSTPAVYREFDRIDDGRTEPTPADAVLAALTTADPAQLGAALVNDLQAPAIRLRPALGDVLAAGRGHGALGALVSGSGPTCAFLARDAEHGALLAAGLEASGLARAVRRATAPAAGATIVTAPPPSAIPPPAARS</sequence>
<dbReference type="AlphaFoldDB" id="A0A1V2IMH9"/>
<evidence type="ECO:0000256" key="6">
    <source>
        <dbReference type="ARBA" id="ARBA00022777"/>
    </source>
</evidence>
<dbReference type="SUPFAM" id="SSF54211">
    <property type="entry name" value="Ribosomal protein S5 domain 2-like"/>
    <property type="match status" value="1"/>
</dbReference>
<evidence type="ECO:0000256" key="10">
    <source>
        <dbReference type="SAM" id="MobiDB-lite"/>
    </source>
</evidence>
<comment type="function">
    <text evidence="9">Catalyzes the phosphorylation of the position 2 hydroxy group of 4-diphosphocytidyl-2C-methyl-D-erythritol.</text>
</comment>
<comment type="catalytic activity">
    <reaction evidence="9">
        <text>4-CDP-2-C-methyl-D-erythritol + ATP = 4-CDP-2-C-methyl-D-erythritol 2-phosphate + ADP + H(+)</text>
        <dbReference type="Rhea" id="RHEA:18437"/>
        <dbReference type="ChEBI" id="CHEBI:15378"/>
        <dbReference type="ChEBI" id="CHEBI:30616"/>
        <dbReference type="ChEBI" id="CHEBI:57823"/>
        <dbReference type="ChEBI" id="CHEBI:57919"/>
        <dbReference type="ChEBI" id="CHEBI:456216"/>
        <dbReference type="EC" id="2.7.1.148"/>
    </reaction>
</comment>
<dbReference type="InterPro" id="IPR004424">
    <property type="entry name" value="IspE"/>
</dbReference>
<dbReference type="Pfam" id="PF00288">
    <property type="entry name" value="GHMP_kinases_N"/>
    <property type="match status" value="1"/>
</dbReference>
<evidence type="ECO:0000313" key="14">
    <source>
        <dbReference type="Proteomes" id="UP000188929"/>
    </source>
</evidence>
<feature type="binding site" evidence="9">
    <location>
        <begin position="128"/>
        <end position="138"/>
    </location>
    <ligand>
        <name>ATP</name>
        <dbReference type="ChEBI" id="CHEBI:30616"/>
    </ligand>
</feature>
<evidence type="ECO:0000256" key="4">
    <source>
        <dbReference type="ARBA" id="ARBA00022679"/>
    </source>
</evidence>
<evidence type="ECO:0000256" key="3">
    <source>
        <dbReference type="ARBA" id="ARBA00017473"/>
    </source>
</evidence>
<evidence type="ECO:0000259" key="12">
    <source>
        <dbReference type="Pfam" id="PF08544"/>
    </source>
</evidence>
<dbReference type="EC" id="2.7.1.148" evidence="2 9"/>
<dbReference type="UniPathway" id="UPA00056">
    <property type="reaction ID" value="UER00094"/>
</dbReference>
<evidence type="ECO:0000256" key="1">
    <source>
        <dbReference type="ARBA" id="ARBA00009684"/>
    </source>
</evidence>
<evidence type="ECO:0000256" key="7">
    <source>
        <dbReference type="ARBA" id="ARBA00022840"/>
    </source>
</evidence>
<dbReference type="PANTHER" id="PTHR43527">
    <property type="entry name" value="4-DIPHOSPHOCYTIDYL-2-C-METHYL-D-ERYTHRITOL KINASE, CHLOROPLASTIC"/>
    <property type="match status" value="1"/>
</dbReference>
<dbReference type="InterPro" id="IPR014721">
    <property type="entry name" value="Ribsml_uS5_D2-typ_fold_subgr"/>
</dbReference>
<evidence type="ECO:0000313" key="13">
    <source>
        <dbReference type="EMBL" id="ONH33686.1"/>
    </source>
</evidence>
<dbReference type="InterPro" id="IPR036554">
    <property type="entry name" value="GHMP_kinase_C_sf"/>
</dbReference>
<proteinExistence type="inferred from homology"/>
<dbReference type="HAMAP" id="MF_00061">
    <property type="entry name" value="IspE"/>
    <property type="match status" value="1"/>
</dbReference>
<feature type="active site" evidence="9">
    <location>
        <position position="8"/>
    </location>
</feature>
<evidence type="ECO:0000259" key="11">
    <source>
        <dbReference type="Pfam" id="PF00288"/>
    </source>
</evidence>
<dbReference type="EMBL" id="MOMC01000003">
    <property type="protein sequence ID" value="ONH33686.1"/>
    <property type="molecule type" value="Genomic_DNA"/>
</dbReference>
<keyword evidence="5 9" id="KW-0547">Nucleotide-binding</keyword>
<dbReference type="InterPro" id="IPR006204">
    <property type="entry name" value="GHMP_kinase_N_dom"/>
</dbReference>
<dbReference type="GO" id="GO:0050515">
    <property type="term" value="F:4-(cytidine 5'-diphospho)-2-C-methyl-D-erythritol kinase activity"/>
    <property type="evidence" value="ECO:0007669"/>
    <property type="project" value="UniProtKB-UniRule"/>
</dbReference>
<comment type="caution">
    <text evidence="13">The sequence shown here is derived from an EMBL/GenBank/DDBJ whole genome shotgun (WGS) entry which is preliminary data.</text>
</comment>
<comment type="similarity">
    <text evidence="1 9">Belongs to the GHMP kinase family. IspE subfamily.</text>
</comment>
<keyword evidence="14" id="KW-1185">Reference proteome</keyword>
<dbReference type="GO" id="GO:0016114">
    <property type="term" value="P:terpenoid biosynthetic process"/>
    <property type="evidence" value="ECO:0007669"/>
    <property type="project" value="InterPro"/>
</dbReference>
<dbReference type="InterPro" id="IPR020568">
    <property type="entry name" value="Ribosomal_Su5_D2-typ_SF"/>
</dbReference>
<dbReference type="GO" id="GO:0019288">
    <property type="term" value="P:isopentenyl diphosphate biosynthetic process, methylerythritol 4-phosphate pathway"/>
    <property type="evidence" value="ECO:0007669"/>
    <property type="project" value="UniProtKB-UniRule"/>
</dbReference>
<feature type="compositionally biased region" description="Low complexity" evidence="10">
    <location>
        <begin position="48"/>
        <end position="64"/>
    </location>
</feature>
<comment type="pathway">
    <text evidence="9">Isoprenoid biosynthesis; isopentenyl diphosphate biosynthesis via DXP pathway; isopentenyl diphosphate from 1-deoxy-D-xylulose 5-phosphate: step 3/6.</text>
</comment>
<accession>A0A1V2IMH9</accession>
<name>A0A1V2IMH9_9ACTN</name>
<keyword evidence="9" id="KW-0414">Isoprene biosynthesis</keyword>
<dbReference type="InterPro" id="IPR013750">
    <property type="entry name" value="GHMP_kinase_C_dom"/>
</dbReference>
<dbReference type="Pfam" id="PF08544">
    <property type="entry name" value="GHMP_kinases_C"/>
    <property type="match status" value="1"/>
</dbReference>
<dbReference type="SUPFAM" id="SSF55060">
    <property type="entry name" value="GHMP Kinase, C-terminal domain"/>
    <property type="match status" value="1"/>
</dbReference>
<dbReference type="NCBIfam" id="NF002870">
    <property type="entry name" value="PRK03188.1"/>
    <property type="match status" value="1"/>
</dbReference>
<keyword evidence="6 9" id="KW-0418">Kinase</keyword>
<gene>
    <name evidence="9" type="primary">ispE</name>
    <name evidence="13" type="ORF">BL253_01355</name>
</gene>
<dbReference type="GO" id="GO:0005524">
    <property type="term" value="F:ATP binding"/>
    <property type="evidence" value="ECO:0007669"/>
    <property type="project" value="UniProtKB-UniRule"/>
</dbReference>
<dbReference type="Proteomes" id="UP000188929">
    <property type="component" value="Unassembled WGS sequence"/>
</dbReference>